<dbReference type="GO" id="GO:0051707">
    <property type="term" value="P:response to other organism"/>
    <property type="evidence" value="ECO:0007669"/>
    <property type="project" value="UniProtKB-ARBA"/>
</dbReference>
<keyword evidence="13 20" id="KW-1133">Transmembrane helix</keyword>
<dbReference type="AlphaFoldDB" id="A0AAD8GU67"/>
<keyword evidence="9" id="KW-0677">Repeat</keyword>
<evidence type="ECO:0000256" key="5">
    <source>
        <dbReference type="ARBA" id="ARBA00022614"/>
    </source>
</evidence>
<name>A0AAD8GU67_9APIA</name>
<dbReference type="SUPFAM" id="SSF52058">
    <property type="entry name" value="L domain-like"/>
    <property type="match status" value="1"/>
</dbReference>
<dbReference type="InterPro" id="IPR008266">
    <property type="entry name" value="Tyr_kinase_AS"/>
</dbReference>
<evidence type="ECO:0000256" key="20">
    <source>
        <dbReference type="SAM" id="Phobius"/>
    </source>
</evidence>
<evidence type="ECO:0000313" key="23">
    <source>
        <dbReference type="EMBL" id="KAK1354103.1"/>
    </source>
</evidence>
<dbReference type="Proteomes" id="UP001237642">
    <property type="component" value="Unassembled WGS sequence"/>
</dbReference>
<keyword evidence="15 23" id="KW-0675">Receptor</keyword>
<evidence type="ECO:0000256" key="12">
    <source>
        <dbReference type="ARBA" id="ARBA00022840"/>
    </source>
</evidence>
<sequence length="727" mass="80526">MLSYSSICLILIAIIVRPIEASNSSLITREAEALSSLGWWGNPSPSNMISNHCNWRGINCSESGRVISIDLGSGENKIRGNLEKFNVSSFTYLERLDLGDCGLVGSIPYQIGMLSKLNYLSLYNNYLTGFIPKELGNLSNLVNLFLEQNQLTGTIPLALGSLTKLKRLDLSHNQFNNSLPFQQSNLTQLLLLDVSNNFLSRSVPVFKNCDSLRHIDFSNNLLSGHITKELNICHDLEHVILSSNHLTGVIPQELGTLSNLVTLDLGKNQLRGTVGTALGTLTELHQLNLSSNQFNGSIPVFKNCDSLYYLDLSHNLLTGNIPIELAYCRSLAQVRLSYNNLSGVIPIEFQSLRFTNYDLSHNNLSGNIPNINSQVQSSLGISPSDVSDGGLKYHPNQDASDDGSNNHSNKPGLPMLYIVLLLDFCLLNLILVLAIAYIYFCATKKSQVRADVKNGDLFSVWNYDGNVAFEDIIRATKNFDIKYCIGTGGYGSVYKAKLPTGKTVALKKLHRLEAEEPAFDKSFRNEVQVMSNIRHKNIVKLYGFCLHNRCMFLVYEYMVKGSLFCALRDDARAMKLNWSRRVNIVKGVAHALSYMHHGCNPPIVHRDISSNNILLNFNMEASVADFGASRLLDPDSSRRTVVAGTCGYIAPELAQTMVVTEKCDVYSFGVVVLEVLMGRHPGDLLSTFTNQKSTDNRMMNDILDKRLSQIEEILLASGLLSPGSATD</sequence>
<evidence type="ECO:0000256" key="3">
    <source>
        <dbReference type="ARBA" id="ARBA00022527"/>
    </source>
</evidence>
<dbReference type="SUPFAM" id="SSF56112">
    <property type="entry name" value="Protein kinase-like (PK-like)"/>
    <property type="match status" value="1"/>
</dbReference>
<evidence type="ECO:0000256" key="10">
    <source>
        <dbReference type="ARBA" id="ARBA00022741"/>
    </source>
</evidence>
<dbReference type="PROSITE" id="PS00109">
    <property type="entry name" value="PROTEIN_KINASE_TYR"/>
    <property type="match status" value="1"/>
</dbReference>
<dbReference type="InterPro" id="IPR001611">
    <property type="entry name" value="Leu-rich_rpt"/>
</dbReference>
<dbReference type="PROSITE" id="PS50011">
    <property type="entry name" value="PROTEIN_KINASE_DOM"/>
    <property type="match status" value="1"/>
</dbReference>
<evidence type="ECO:0000256" key="9">
    <source>
        <dbReference type="ARBA" id="ARBA00022737"/>
    </source>
</evidence>
<feature type="binding site" evidence="19">
    <location>
        <position position="507"/>
    </location>
    <ligand>
        <name>ATP</name>
        <dbReference type="ChEBI" id="CHEBI:30616"/>
    </ligand>
</feature>
<keyword evidence="14 20" id="KW-0472">Membrane</keyword>
<comment type="catalytic activity">
    <reaction evidence="17">
        <text>L-threonyl-[protein] + ATP = O-phospho-L-threonyl-[protein] + ADP + H(+)</text>
        <dbReference type="Rhea" id="RHEA:46608"/>
        <dbReference type="Rhea" id="RHEA-COMP:11060"/>
        <dbReference type="Rhea" id="RHEA-COMP:11605"/>
        <dbReference type="ChEBI" id="CHEBI:15378"/>
        <dbReference type="ChEBI" id="CHEBI:30013"/>
        <dbReference type="ChEBI" id="CHEBI:30616"/>
        <dbReference type="ChEBI" id="CHEBI:61977"/>
        <dbReference type="ChEBI" id="CHEBI:456216"/>
        <dbReference type="EC" id="2.7.11.1"/>
    </reaction>
</comment>
<evidence type="ECO:0000259" key="22">
    <source>
        <dbReference type="PROSITE" id="PS50011"/>
    </source>
</evidence>
<keyword evidence="12 19" id="KW-0067">ATP-binding</keyword>
<evidence type="ECO:0000256" key="15">
    <source>
        <dbReference type="ARBA" id="ARBA00023170"/>
    </source>
</evidence>
<reference evidence="23" key="1">
    <citation type="submission" date="2023-02" db="EMBL/GenBank/DDBJ databases">
        <title>Genome of toxic invasive species Heracleum sosnowskyi carries increased number of genes despite the absence of recent whole-genome duplications.</title>
        <authorList>
            <person name="Schelkunov M."/>
            <person name="Shtratnikova V."/>
            <person name="Makarenko M."/>
            <person name="Klepikova A."/>
            <person name="Omelchenko D."/>
            <person name="Novikova G."/>
            <person name="Obukhova E."/>
            <person name="Bogdanov V."/>
            <person name="Penin A."/>
            <person name="Logacheva M."/>
        </authorList>
    </citation>
    <scope>NUCLEOTIDE SEQUENCE</scope>
    <source>
        <strain evidence="23">Hsosn_3</strain>
        <tissue evidence="23">Leaf</tissue>
    </source>
</reference>
<feature type="domain" description="Protein kinase" evidence="22">
    <location>
        <begin position="479"/>
        <end position="727"/>
    </location>
</feature>
<evidence type="ECO:0000256" key="4">
    <source>
        <dbReference type="ARBA" id="ARBA00022553"/>
    </source>
</evidence>
<evidence type="ECO:0000256" key="8">
    <source>
        <dbReference type="ARBA" id="ARBA00022729"/>
    </source>
</evidence>
<dbReference type="EMBL" id="JAUIZM010000011">
    <property type="protein sequence ID" value="KAK1354103.1"/>
    <property type="molecule type" value="Genomic_DNA"/>
</dbReference>
<keyword evidence="5" id="KW-0433">Leucine-rich repeat</keyword>
<keyword evidence="16" id="KW-0325">Glycoprotein</keyword>
<evidence type="ECO:0000256" key="6">
    <source>
        <dbReference type="ARBA" id="ARBA00022679"/>
    </source>
</evidence>
<proteinExistence type="predicted"/>
<dbReference type="FunFam" id="3.30.200.20:FF:000309">
    <property type="entry name" value="Leucine-rich repeat receptor protein kinase MSP1"/>
    <property type="match status" value="1"/>
</dbReference>
<dbReference type="PANTHER" id="PTHR48005:SF16">
    <property type="entry name" value="MDIS1-INTERACTING RECEPTOR LIKE KINASE 2-LIKE ISOFORM X1"/>
    <property type="match status" value="1"/>
</dbReference>
<comment type="caution">
    <text evidence="23">The sequence shown here is derived from an EMBL/GenBank/DDBJ whole genome shotgun (WGS) entry which is preliminary data.</text>
</comment>
<keyword evidence="8 21" id="KW-0732">Signal</keyword>
<dbReference type="InterPro" id="IPR032675">
    <property type="entry name" value="LRR_dom_sf"/>
</dbReference>
<evidence type="ECO:0000256" key="14">
    <source>
        <dbReference type="ARBA" id="ARBA00023136"/>
    </source>
</evidence>
<dbReference type="Gene3D" id="1.10.510.10">
    <property type="entry name" value="Transferase(Phosphotransferase) domain 1"/>
    <property type="match status" value="1"/>
</dbReference>
<keyword evidence="11 23" id="KW-0418">Kinase</keyword>
<dbReference type="InterPro" id="IPR017441">
    <property type="entry name" value="Protein_kinase_ATP_BS"/>
</dbReference>
<dbReference type="Gene3D" id="3.80.10.10">
    <property type="entry name" value="Ribonuclease Inhibitor"/>
    <property type="match status" value="3"/>
</dbReference>
<reference evidence="23" key="2">
    <citation type="submission" date="2023-05" db="EMBL/GenBank/DDBJ databases">
        <authorList>
            <person name="Schelkunov M.I."/>
        </authorList>
    </citation>
    <scope>NUCLEOTIDE SEQUENCE</scope>
    <source>
        <strain evidence="23">Hsosn_3</strain>
        <tissue evidence="23">Leaf</tissue>
    </source>
</reference>
<evidence type="ECO:0000256" key="18">
    <source>
        <dbReference type="ARBA" id="ARBA00048679"/>
    </source>
</evidence>
<keyword evidence="7 20" id="KW-0812">Transmembrane</keyword>
<comment type="catalytic activity">
    <reaction evidence="18">
        <text>L-seryl-[protein] + ATP = O-phospho-L-seryl-[protein] + ADP + H(+)</text>
        <dbReference type="Rhea" id="RHEA:17989"/>
        <dbReference type="Rhea" id="RHEA-COMP:9863"/>
        <dbReference type="Rhea" id="RHEA-COMP:11604"/>
        <dbReference type="ChEBI" id="CHEBI:15378"/>
        <dbReference type="ChEBI" id="CHEBI:29999"/>
        <dbReference type="ChEBI" id="CHEBI:30616"/>
        <dbReference type="ChEBI" id="CHEBI:83421"/>
        <dbReference type="ChEBI" id="CHEBI:456216"/>
        <dbReference type="EC" id="2.7.11.1"/>
    </reaction>
</comment>
<evidence type="ECO:0000313" key="24">
    <source>
        <dbReference type="Proteomes" id="UP001237642"/>
    </source>
</evidence>
<dbReference type="EC" id="2.7.11.1" evidence="2"/>
<dbReference type="SMART" id="SM00369">
    <property type="entry name" value="LRR_TYP"/>
    <property type="match status" value="5"/>
</dbReference>
<dbReference type="GO" id="GO:0004674">
    <property type="term" value="F:protein serine/threonine kinase activity"/>
    <property type="evidence" value="ECO:0007669"/>
    <property type="project" value="UniProtKB-KW"/>
</dbReference>
<dbReference type="GO" id="GO:0005524">
    <property type="term" value="F:ATP binding"/>
    <property type="evidence" value="ECO:0007669"/>
    <property type="project" value="UniProtKB-UniRule"/>
</dbReference>
<evidence type="ECO:0000256" key="7">
    <source>
        <dbReference type="ARBA" id="ARBA00022692"/>
    </source>
</evidence>
<gene>
    <name evidence="23" type="ORF">POM88_047359</name>
</gene>
<evidence type="ECO:0000256" key="13">
    <source>
        <dbReference type="ARBA" id="ARBA00022989"/>
    </source>
</evidence>
<accession>A0AAD8GU67</accession>
<keyword evidence="10 19" id="KW-0547">Nucleotide-binding</keyword>
<evidence type="ECO:0000256" key="21">
    <source>
        <dbReference type="SAM" id="SignalP"/>
    </source>
</evidence>
<dbReference type="GO" id="GO:0009653">
    <property type="term" value="P:anatomical structure morphogenesis"/>
    <property type="evidence" value="ECO:0007669"/>
    <property type="project" value="UniProtKB-ARBA"/>
</dbReference>
<dbReference type="GO" id="GO:0006952">
    <property type="term" value="P:defense response"/>
    <property type="evidence" value="ECO:0007669"/>
    <property type="project" value="UniProtKB-ARBA"/>
</dbReference>
<dbReference type="InterPro" id="IPR003591">
    <property type="entry name" value="Leu-rich_rpt_typical-subtyp"/>
</dbReference>
<dbReference type="GO" id="GO:0016020">
    <property type="term" value="C:membrane"/>
    <property type="evidence" value="ECO:0007669"/>
    <property type="project" value="UniProtKB-SubCell"/>
</dbReference>
<feature type="chain" id="PRO_5042019847" description="non-specific serine/threonine protein kinase" evidence="21">
    <location>
        <begin position="22"/>
        <end position="727"/>
    </location>
</feature>
<dbReference type="Pfam" id="PF00560">
    <property type="entry name" value="LRR_1"/>
    <property type="match status" value="3"/>
</dbReference>
<dbReference type="PROSITE" id="PS00107">
    <property type="entry name" value="PROTEIN_KINASE_ATP"/>
    <property type="match status" value="1"/>
</dbReference>
<dbReference type="FunFam" id="3.80.10.10:FF:000095">
    <property type="entry name" value="LRR receptor-like serine/threonine-protein kinase GSO1"/>
    <property type="match status" value="1"/>
</dbReference>
<keyword evidence="24" id="KW-1185">Reference proteome</keyword>
<dbReference type="Pfam" id="PF13855">
    <property type="entry name" value="LRR_8"/>
    <property type="match status" value="2"/>
</dbReference>
<keyword evidence="3" id="KW-0723">Serine/threonine-protein kinase</keyword>
<keyword evidence="4" id="KW-0597">Phosphoprotein</keyword>
<dbReference type="InterPro" id="IPR000719">
    <property type="entry name" value="Prot_kinase_dom"/>
</dbReference>
<dbReference type="Pfam" id="PF00069">
    <property type="entry name" value="Pkinase"/>
    <property type="match status" value="1"/>
</dbReference>
<evidence type="ECO:0000256" key="11">
    <source>
        <dbReference type="ARBA" id="ARBA00022777"/>
    </source>
</evidence>
<dbReference type="InterPro" id="IPR051420">
    <property type="entry name" value="Ser_Thr_Kinases_DiverseReg"/>
</dbReference>
<dbReference type="GO" id="GO:0099402">
    <property type="term" value="P:plant organ development"/>
    <property type="evidence" value="ECO:0007669"/>
    <property type="project" value="UniProtKB-ARBA"/>
</dbReference>
<evidence type="ECO:0000256" key="19">
    <source>
        <dbReference type="PROSITE-ProRule" id="PRU10141"/>
    </source>
</evidence>
<feature type="transmembrane region" description="Helical" evidence="20">
    <location>
        <begin position="415"/>
        <end position="440"/>
    </location>
</feature>
<feature type="signal peptide" evidence="21">
    <location>
        <begin position="1"/>
        <end position="21"/>
    </location>
</feature>
<keyword evidence="6" id="KW-0808">Transferase</keyword>
<dbReference type="InterPro" id="IPR011009">
    <property type="entry name" value="Kinase-like_dom_sf"/>
</dbReference>
<evidence type="ECO:0000256" key="16">
    <source>
        <dbReference type="ARBA" id="ARBA00023180"/>
    </source>
</evidence>
<evidence type="ECO:0000256" key="1">
    <source>
        <dbReference type="ARBA" id="ARBA00004479"/>
    </source>
</evidence>
<organism evidence="23 24">
    <name type="scientific">Heracleum sosnowskyi</name>
    <dbReference type="NCBI Taxonomy" id="360622"/>
    <lineage>
        <taxon>Eukaryota</taxon>
        <taxon>Viridiplantae</taxon>
        <taxon>Streptophyta</taxon>
        <taxon>Embryophyta</taxon>
        <taxon>Tracheophyta</taxon>
        <taxon>Spermatophyta</taxon>
        <taxon>Magnoliopsida</taxon>
        <taxon>eudicotyledons</taxon>
        <taxon>Gunneridae</taxon>
        <taxon>Pentapetalae</taxon>
        <taxon>asterids</taxon>
        <taxon>campanulids</taxon>
        <taxon>Apiales</taxon>
        <taxon>Apiaceae</taxon>
        <taxon>Apioideae</taxon>
        <taxon>apioid superclade</taxon>
        <taxon>Tordylieae</taxon>
        <taxon>Tordyliinae</taxon>
        <taxon>Heracleum</taxon>
    </lineage>
</organism>
<dbReference type="Gene3D" id="3.30.200.20">
    <property type="entry name" value="Phosphorylase Kinase, domain 1"/>
    <property type="match status" value="1"/>
</dbReference>
<dbReference type="FunFam" id="3.80.10.10:FF:000400">
    <property type="entry name" value="Nuclear pore complex protein NUP107"/>
    <property type="match status" value="1"/>
</dbReference>
<evidence type="ECO:0000256" key="17">
    <source>
        <dbReference type="ARBA" id="ARBA00047899"/>
    </source>
</evidence>
<dbReference type="PANTHER" id="PTHR48005">
    <property type="entry name" value="LEUCINE RICH REPEAT KINASE 2"/>
    <property type="match status" value="1"/>
</dbReference>
<evidence type="ECO:0000256" key="2">
    <source>
        <dbReference type="ARBA" id="ARBA00012513"/>
    </source>
</evidence>
<comment type="subcellular location">
    <subcellularLocation>
        <location evidence="1">Membrane</location>
        <topology evidence="1">Single-pass type I membrane protein</topology>
    </subcellularLocation>
</comment>
<protein>
    <recommendedName>
        <fullName evidence="2">non-specific serine/threonine protein kinase</fullName>
        <ecNumber evidence="2">2.7.11.1</ecNumber>
    </recommendedName>
</protein>